<reference evidence="2" key="1">
    <citation type="submission" date="2016-10" db="EMBL/GenBank/DDBJ databases">
        <authorList>
            <person name="Varghese N."/>
            <person name="Submissions S."/>
        </authorList>
    </citation>
    <scope>NUCLEOTIDE SEQUENCE [LARGE SCALE GENOMIC DNA]</scope>
    <source>
        <strain evidence="2">DSM 16995</strain>
    </source>
</reference>
<accession>A0A1G9B903</accession>
<dbReference type="PROSITE" id="PS51257">
    <property type="entry name" value="PROKAR_LIPOPROTEIN"/>
    <property type="match status" value="1"/>
</dbReference>
<dbReference type="Proteomes" id="UP000199053">
    <property type="component" value="Unassembled WGS sequence"/>
</dbReference>
<evidence type="ECO:0000313" key="1">
    <source>
        <dbReference type="EMBL" id="SDK35594.1"/>
    </source>
</evidence>
<dbReference type="SUPFAM" id="SSF53474">
    <property type="entry name" value="alpha/beta-Hydrolases"/>
    <property type="match status" value="1"/>
</dbReference>
<protein>
    <submittedName>
        <fullName evidence="1">Esterase/lipase superfamily enzyme</fullName>
    </submittedName>
</protein>
<dbReference type="STRING" id="246191.SAMN05660337_0188"/>
<dbReference type="PANTHER" id="PTHR36513:SF1">
    <property type="entry name" value="TRANSMEMBRANE PROTEIN"/>
    <property type="match status" value="1"/>
</dbReference>
<dbReference type="Pfam" id="PF05990">
    <property type="entry name" value="DUF900"/>
    <property type="match status" value="1"/>
</dbReference>
<dbReference type="OrthoDB" id="9797755at2"/>
<dbReference type="InterPro" id="IPR029058">
    <property type="entry name" value="AB_hydrolase_fold"/>
</dbReference>
<name>A0A1G9B903_9BACT</name>
<organism evidence="1 2">
    <name type="scientific">Maridesulfovibrio ferrireducens</name>
    <dbReference type="NCBI Taxonomy" id="246191"/>
    <lineage>
        <taxon>Bacteria</taxon>
        <taxon>Pseudomonadati</taxon>
        <taxon>Thermodesulfobacteriota</taxon>
        <taxon>Desulfovibrionia</taxon>
        <taxon>Desulfovibrionales</taxon>
        <taxon>Desulfovibrionaceae</taxon>
        <taxon>Maridesulfovibrio</taxon>
    </lineage>
</organism>
<sequence length="448" mass="50293">MQKIFSYIRPYILILLATLSCFVIGCSAKSSYTIDLMPAPLLYHQNTSEVFNLTYPFTGADLPELFYATNREPSPDPSEMYGVKRGGVLHLGTAEIMMGKGDFSWEEARRISLLKNRTDKYPLKVRSVNEIGILGLSLTPFYADKILEKGAVVKDVQFASRINRQLAQSRGKDIYIYVPGYKVNFDNPILVASELWHFLGYKGVFVAFSWPATPKTLAYLSDLETAELSSYYLRIFIEYLAKSTKAERIHVLGYSAGTQVVEKAMFQLTLAYKHAPKDSIKNLRLGHIMLVGSDLDAEIFGANLQEGMLDVADDMTVYMSGTDTALGLSSWIFNRARLGQAPKDMAESVKTYLEDNPKLRLIDVTKASSANTGNGHAYFRQSPWVSSDILMTLMYNASPKERGLVMEEGWPVWTFPADYMERLKEDLTRRLSKSTSDGALAKTPRNAE</sequence>
<gene>
    <name evidence="1" type="ORF">SAMN05660337_0188</name>
</gene>
<dbReference type="AlphaFoldDB" id="A0A1G9B903"/>
<evidence type="ECO:0000313" key="2">
    <source>
        <dbReference type="Proteomes" id="UP000199053"/>
    </source>
</evidence>
<dbReference type="PANTHER" id="PTHR36513">
    <property type="entry name" value="ABC TRANSMEMBRANE TYPE-1 DOMAIN-CONTAINING PROTEIN"/>
    <property type="match status" value="1"/>
</dbReference>
<dbReference type="InterPro" id="IPR010297">
    <property type="entry name" value="DUF900_hydrolase"/>
</dbReference>
<dbReference type="EMBL" id="FNGA01000001">
    <property type="protein sequence ID" value="SDK35594.1"/>
    <property type="molecule type" value="Genomic_DNA"/>
</dbReference>
<keyword evidence="2" id="KW-1185">Reference proteome</keyword>
<proteinExistence type="predicted"/>